<dbReference type="GO" id="GO:0016491">
    <property type="term" value="F:oxidoreductase activity"/>
    <property type="evidence" value="ECO:0007669"/>
    <property type="project" value="TreeGrafter"/>
</dbReference>
<dbReference type="EMBL" id="VXIT01000013">
    <property type="protein sequence ID" value="KAA6408676.1"/>
    <property type="molecule type" value="Genomic_DNA"/>
</dbReference>
<sequence length="175" mass="18928">MSDELIAQKLATLGRILGRPPRVDLSLHSGTLSKVALLEPSSYLQPTSLKRIILFNGLTVPIGVAIIGRGIFAREEHLPAVEASKELTLKAIYSRSLKSAKSLSIDTSSVDLYSDDSGEGKSYTDLLKRPDIQAVIIALPIPNQPLYIRAALSAGKHVLSEKPVAENLKDAQDFI</sequence>
<reference evidence="2 3" key="1">
    <citation type="submission" date="2019-09" db="EMBL/GenBank/DDBJ databases">
        <title>The hologenome of the rock-dwelling lichen Lasallia pustulata.</title>
        <authorList>
            <person name="Greshake Tzovaras B."/>
            <person name="Segers F."/>
            <person name="Bicker A."/>
            <person name="Dal Grande F."/>
            <person name="Otte J."/>
            <person name="Hankeln T."/>
            <person name="Schmitt I."/>
            <person name="Ebersberger I."/>
        </authorList>
    </citation>
    <scope>NUCLEOTIDE SEQUENCE [LARGE SCALE GENOMIC DNA]</scope>
    <source>
        <strain evidence="2">A1-1</strain>
    </source>
</reference>
<protein>
    <submittedName>
        <fullName evidence="2">Glucose-fructose oxidoreductase</fullName>
    </submittedName>
</protein>
<dbReference type="Pfam" id="PF01408">
    <property type="entry name" value="GFO_IDH_MocA"/>
    <property type="match status" value="1"/>
</dbReference>
<dbReference type="PANTHER" id="PTHR42840">
    <property type="entry name" value="NAD(P)-BINDING ROSSMANN-FOLD SUPERFAMILY PROTEIN-RELATED"/>
    <property type="match status" value="1"/>
</dbReference>
<dbReference type="Gene3D" id="3.40.50.720">
    <property type="entry name" value="NAD(P)-binding Rossmann-like Domain"/>
    <property type="match status" value="1"/>
</dbReference>
<dbReference type="Proteomes" id="UP000324767">
    <property type="component" value="Unassembled WGS sequence"/>
</dbReference>
<dbReference type="InterPro" id="IPR036291">
    <property type="entry name" value="NAD(P)-bd_dom_sf"/>
</dbReference>
<comment type="caution">
    <text evidence="2">The sequence shown here is derived from an EMBL/GenBank/DDBJ whole genome shotgun (WGS) entry which is preliminary data.</text>
</comment>
<feature type="domain" description="Gfo/Idh/MocA-like oxidoreductase N-terminal" evidence="1">
    <location>
        <begin position="62"/>
        <end position="173"/>
    </location>
</feature>
<evidence type="ECO:0000259" key="1">
    <source>
        <dbReference type="Pfam" id="PF01408"/>
    </source>
</evidence>
<organism evidence="2 3">
    <name type="scientific">Lasallia pustulata</name>
    <dbReference type="NCBI Taxonomy" id="136370"/>
    <lineage>
        <taxon>Eukaryota</taxon>
        <taxon>Fungi</taxon>
        <taxon>Dikarya</taxon>
        <taxon>Ascomycota</taxon>
        <taxon>Pezizomycotina</taxon>
        <taxon>Lecanoromycetes</taxon>
        <taxon>OSLEUM clade</taxon>
        <taxon>Umbilicariomycetidae</taxon>
        <taxon>Umbilicariales</taxon>
        <taxon>Umbilicariaceae</taxon>
        <taxon>Lasallia</taxon>
    </lineage>
</organism>
<dbReference type="InterPro" id="IPR000683">
    <property type="entry name" value="Gfo/Idh/MocA-like_OxRdtase_N"/>
</dbReference>
<dbReference type="AlphaFoldDB" id="A0A5M8PIJ9"/>
<dbReference type="PANTHER" id="PTHR42840:SF5">
    <property type="entry name" value="NAD(P)-BINDING ROSSMANN-FOLD SUPERFAMILY PROTEIN"/>
    <property type="match status" value="1"/>
</dbReference>
<evidence type="ECO:0000313" key="2">
    <source>
        <dbReference type="EMBL" id="KAA6408676.1"/>
    </source>
</evidence>
<dbReference type="GO" id="GO:0006740">
    <property type="term" value="P:NADPH regeneration"/>
    <property type="evidence" value="ECO:0007669"/>
    <property type="project" value="TreeGrafter"/>
</dbReference>
<dbReference type="GO" id="GO:0005737">
    <property type="term" value="C:cytoplasm"/>
    <property type="evidence" value="ECO:0007669"/>
    <property type="project" value="TreeGrafter"/>
</dbReference>
<gene>
    <name evidence="2" type="ORF">FRX48_07758</name>
</gene>
<dbReference type="GO" id="GO:0000166">
    <property type="term" value="F:nucleotide binding"/>
    <property type="evidence" value="ECO:0007669"/>
    <property type="project" value="InterPro"/>
</dbReference>
<dbReference type="OrthoDB" id="64915at2759"/>
<evidence type="ECO:0000313" key="3">
    <source>
        <dbReference type="Proteomes" id="UP000324767"/>
    </source>
</evidence>
<dbReference type="SUPFAM" id="SSF51735">
    <property type="entry name" value="NAD(P)-binding Rossmann-fold domains"/>
    <property type="match status" value="1"/>
</dbReference>
<proteinExistence type="predicted"/>
<name>A0A5M8PIJ9_9LECA</name>
<accession>A0A5M8PIJ9</accession>